<dbReference type="UniPathway" id="UPA00660"/>
<evidence type="ECO:0000256" key="1">
    <source>
        <dbReference type="ARBA" id="ARBA00001974"/>
    </source>
</evidence>
<dbReference type="EC" id="1.3.8.8" evidence="6"/>
<dbReference type="GO" id="GO:0033539">
    <property type="term" value="P:fatty acid beta-oxidation using acyl-CoA dehydrogenase"/>
    <property type="evidence" value="ECO:0007669"/>
    <property type="project" value="TreeGrafter"/>
</dbReference>
<dbReference type="AlphaFoldDB" id="A0A8C3ETT1"/>
<evidence type="ECO:0000256" key="9">
    <source>
        <dbReference type="ARBA" id="ARBA00022630"/>
    </source>
</evidence>
<dbReference type="Gene3D" id="1.10.540.10">
    <property type="entry name" value="Acyl-CoA dehydrogenase/oxidase, N-terminal domain"/>
    <property type="match status" value="1"/>
</dbReference>
<evidence type="ECO:0000256" key="19">
    <source>
        <dbReference type="ARBA" id="ARBA00047893"/>
    </source>
</evidence>
<comment type="function">
    <text evidence="16">Long-chain specific acyl-CoA dehydrogenase is one of the acyl-CoA dehydrogenases that catalyze the first step of mitochondrial fatty acid beta-oxidation, an aerobic process breaking down fatty acids into acetyl-CoA and allowing the production of energy from fats. The first step of fatty acid beta-oxidation consists in the removal of one hydrogen from C-2 and C-3 of the straight-chain fatty acyl-CoA thioester, resulting in the formation of trans-2-enoyl-CoA. Among the different mitochondrial acyl-CoA dehydrogenases, long-chain specific acyl-CoA dehydrogenase can act on saturated and unsaturated acyl-CoAs with 6 to 24 carbons with a preference for 8 to 18 carbons long primary chains.</text>
</comment>
<evidence type="ECO:0000256" key="22">
    <source>
        <dbReference type="ARBA" id="ARBA00048086"/>
    </source>
</evidence>
<evidence type="ECO:0000256" key="12">
    <source>
        <dbReference type="ARBA" id="ARBA00022946"/>
    </source>
</evidence>
<accession>A0A8U7ME42</accession>
<comment type="subunit">
    <text evidence="5">Homotetramer.</text>
</comment>
<dbReference type="PANTHER" id="PTHR48083">
    <property type="entry name" value="MEDIUM-CHAIN SPECIFIC ACYL-COA DEHYDROGENASE, MITOCHONDRIAL-RELATED"/>
    <property type="match status" value="1"/>
</dbReference>
<comment type="catalytic activity">
    <reaction evidence="22">
        <text>tetracosanoyl-CoA + oxidized [electron-transfer flavoprotein] + H(+) = (2E)-tetracosenoyl-CoA + reduced [electron-transfer flavoprotein]</text>
        <dbReference type="Rhea" id="RHEA:47232"/>
        <dbReference type="Rhea" id="RHEA-COMP:10685"/>
        <dbReference type="Rhea" id="RHEA-COMP:10686"/>
        <dbReference type="ChEBI" id="CHEBI:15378"/>
        <dbReference type="ChEBI" id="CHEBI:57692"/>
        <dbReference type="ChEBI" id="CHEBI:58307"/>
        <dbReference type="ChEBI" id="CHEBI:65052"/>
        <dbReference type="ChEBI" id="CHEBI:74693"/>
    </reaction>
    <physiologicalReaction direction="left-to-right" evidence="22">
        <dbReference type="Rhea" id="RHEA:47233"/>
    </physiologicalReaction>
</comment>
<evidence type="ECO:0000256" key="25">
    <source>
        <dbReference type="ARBA" id="ARBA00048877"/>
    </source>
</evidence>
<organism evidence="31 32">
    <name type="scientific">Corvus moneduloides</name>
    <name type="common">New Caledonian crow</name>
    <dbReference type="NCBI Taxonomy" id="1196302"/>
    <lineage>
        <taxon>Eukaryota</taxon>
        <taxon>Metazoa</taxon>
        <taxon>Chordata</taxon>
        <taxon>Craniata</taxon>
        <taxon>Vertebrata</taxon>
        <taxon>Euteleostomi</taxon>
        <taxon>Archelosauria</taxon>
        <taxon>Archosauria</taxon>
        <taxon>Dinosauria</taxon>
        <taxon>Saurischia</taxon>
        <taxon>Theropoda</taxon>
        <taxon>Coelurosauria</taxon>
        <taxon>Aves</taxon>
        <taxon>Neognathae</taxon>
        <taxon>Neoaves</taxon>
        <taxon>Telluraves</taxon>
        <taxon>Australaves</taxon>
        <taxon>Passeriformes</taxon>
        <taxon>Corvoidea</taxon>
        <taxon>Corvidae</taxon>
        <taxon>Corvus</taxon>
    </lineage>
</organism>
<evidence type="ECO:0000256" key="6">
    <source>
        <dbReference type="ARBA" id="ARBA00012040"/>
    </source>
</evidence>
<comment type="catalytic activity">
    <reaction evidence="19">
        <text>dodecanoyl-CoA + oxidized [electron-transfer flavoprotein] + H(+) = (2E)-dodecenoyl-CoA + reduced [electron-transfer flavoprotein]</text>
        <dbReference type="Rhea" id="RHEA:47296"/>
        <dbReference type="Rhea" id="RHEA-COMP:10685"/>
        <dbReference type="Rhea" id="RHEA-COMP:10686"/>
        <dbReference type="ChEBI" id="CHEBI:15378"/>
        <dbReference type="ChEBI" id="CHEBI:57330"/>
        <dbReference type="ChEBI" id="CHEBI:57375"/>
        <dbReference type="ChEBI" id="CHEBI:57692"/>
        <dbReference type="ChEBI" id="CHEBI:58307"/>
    </reaction>
    <physiologicalReaction direction="left-to-right" evidence="19">
        <dbReference type="Rhea" id="RHEA:47297"/>
    </physiologicalReaction>
</comment>
<comment type="catalytic activity">
    <reaction evidence="23">
        <text>(5Z)-tetradecenoyl-CoA + oxidized [electron-transfer flavoprotein] + H(+) = (2E,5Z)-tetradecadienoyl-CoA + reduced [electron-transfer flavoprotein]</text>
        <dbReference type="Rhea" id="RHEA:47448"/>
        <dbReference type="Rhea" id="RHEA-COMP:10685"/>
        <dbReference type="Rhea" id="RHEA-COMP:10686"/>
        <dbReference type="ChEBI" id="CHEBI:15378"/>
        <dbReference type="ChEBI" id="CHEBI:57692"/>
        <dbReference type="ChEBI" id="CHEBI:58307"/>
        <dbReference type="ChEBI" id="CHEBI:84650"/>
        <dbReference type="ChEBI" id="CHEBI:87701"/>
    </reaction>
    <physiologicalReaction direction="left-to-right" evidence="23">
        <dbReference type="Rhea" id="RHEA:47449"/>
    </physiologicalReaction>
</comment>
<dbReference type="InterPro" id="IPR013786">
    <property type="entry name" value="AcylCoA_DH/ox_N"/>
</dbReference>
<evidence type="ECO:0000256" key="10">
    <source>
        <dbReference type="ARBA" id="ARBA00022827"/>
    </source>
</evidence>
<evidence type="ECO:0000256" key="20">
    <source>
        <dbReference type="ARBA" id="ARBA00047916"/>
    </source>
</evidence>
<evidence type="ECO:0000256" key="28">
    <source>
        <dbReference type="ARBA" id="ARBA00049192"/>
    </source>
</evidence>
<dbReference type="InterPro" id="IPR037069">
    <property type="entry name" value="AcylCoA_DH/ox_N_sf"/>
</dbReference>
<evidence type="ECO:0000256" key="5">
    <source>
        <dbReference type="ARBA" id="ARBA00011881"/>
    </source>
</evidence>
<comment type="similarity">
    <text evidence="4 30">Belongs to the acyl-CoA dehydrogenase family.</text>
</comment>
<comment type="catalytic activity">
    <reaction evidence="18">
        <text>decanoyl-CoA + oxidized [electron-transfer flavoprotein] + H(+) = (2E)-decenoyl-CoA + reduced [electron-transfer flavoprotein]</text>
        <dbReference type="Rhea" id="RHEA:48176"/>
        <dbReference type="Rhea" id="RHEA-COMP:10685"/>
        <dbReference type="Rhea" id="RHEA-COMP:10686"/>
        <dbReference type="ChEBI" id="CHEBI:15378"/>
        <dbReference type="ChEBI" id="CHEBI:57692"/>
        <dbReference type="ChEBI" id="CHEBI:58307"/>
        <dbReference type="ChEBI" id="CHEBI:61406"/>
        <dbReference type="ChEBI" id="CHEBI:61430"/>
    </reaction>
    <physiologicalReaction direction="left-to-right" evidence="18">
        <dbReference type="Rhea" id="RHEA:48177"/>
    </physiologicalReaction>
</comment>
<comment type="cofactor">
    <cofactor evidence="1 30">
        <name>FAD</name>
        <dbReference type="ChEBI" id="CHEBI:57692"/>
    </cofactor>
</comment>
<evidence type="ECO:0000256" key="29">
    <source>
        <dbReference type="ARBA" id="ARBA00049224"/>
    </source>
</evidence>
<evidence type="ECO:0000256" key="30">
    <source>
        <dbReference type="RuleBase" id="RU362125"/>
    </source>
</evidence>
<evidence type="ECO:0000256" key="3">
    <source>
        <dbReference type="ARBA" id="ARBA00005198"/>
    </source>
</evidence>
<keyword evidence="15" id="KW-0496">Mitochondrion</keyword>
<dbReference type="Ensembl" id="ENSCMUT00000028403.2">
    <property type="protein sequence ID" value="ENSCMUP00000026414.2"/>
    <property type="gene ID" value="ENSCMUG00000016052.2"/>
</dbReference>
<evidence type="ECO:0000256" key="2">
    <source>
        <dbReference type="ARBA" id="ARBA00004305"/>
    </source>
</evidence>
<dbReference type="Gene3D" id="2.40.110.10">
    <property type="entry name" value="Butyryl-CoA Dehydrogenase, subunit A, domain 2"/>
    <property type="match status" value="1"/>
</dbReference>
<accession>A0A8C3ETT1</accession>
<dbReference type="InterPro" id="IPR034179">
    <property type="entry name" value="LCAD"/>
</dbReference>
<comment type="catalytic activity">
    <reaction evidence="26">
        <text>tetradecanoyl-CoA + oxidized [electron-transfer flavoprotein] + H(+) = (2E)-tetradecenoyl-CoA + reduced [electron-transfer flavoprotein]</text>
        <dbReference type="Rhea" id="RHEA:47316"/>
        <dbReference type="Rhea" id="RHEA-COMP:10685"/>
        <dbReference type="Rhea" id="RHEA-COMP:10686"/>
        <dbReference type="ChEBI" id="CHEBI:15378"/>
        <dbReference type="ChEBI" id="CHEBI:57385"/>
        <dbReference type="ChEBI" id="CHEBI:57692"/>
        <dbReference type="ChEBI" id="CHEBI:58307"/>
        <dbReference type="ChEBI" id="CHEBI:61405"/>
    </reaction>
    <physiologicalReaction direction="left-to-right" evidence="26">
        <dbReference type="Rhea" id="RHEA:47317"/>
    </physiologicalReaction>
</comment>
<dbReference type="FunFam" id="1.10.540.10:FF:000017">
    <property type="entry name" value="long-chain specific acyl-CoA dehydrogenase, mitochondrial"/>
    <property type="match status" value="1"/>
</dbReference>
<dbReference type="GO" id="GO:0050660">
    <property type="term" value="F:flavin adenine dinucleotide binding"/>
    <property type="evidence" value="ECO:0007669"/>
    <property type="project" value="InterPro"/>
</dbReference>
<reference evidence="31" key="2">
    <citation type="submission" date="2025-08" db="UniProtKB">
        <authorList>
            <consortium name="Ensembl"/>
        </authorList>
    </citation>
    <scope>IDENTIFICATION</scope>
</reference>
<evidence type="ECO:0000256" key="15">
    <source>
        <dbReference type="ARBA" id="ARBA00023128"/>
    </source>
</evidence>
<comment type="catalytic activity">
    <reaction evidence="20">
        <text>oxidized [electron-transfer flavoprotein] + hexadecanoyl-CoA + H(+) = (2E)-hexadecenoyl-CoA + reduced [electron-transfer flavoprotein]</text>
        <dbReference type="Rhea" id="RHEA:43448"/>
        <dbReference type="Rhea" id="RHEA-COMP:10685"/>
        <dbReference type="Rhea" id="RHEA-COMP:10686"/>
        <dbReference type="ChEBI" id="CHEBI:15378"/>
        <dbReference type="ChEBI" id="CHEBI:57379"/>
        <dbReference type="ChEBI" id="CHEBI:57692"/>
        <dbReference type="ChEBI" id="CHEBI:58307"/>
        <dbReference type="ChEBI" id="CHEBI:61526"/>
    </reaction>
    <physiologicalReaction direction="left-to-right" evidence="20">
        <dbReference type="Rhea" id="RHEA:43449"/>
    </physiologicalReaction>
</comment>
<comment type="catalytic activity">
    <reaction evidence="21">
        <text>docosanoyl-CoA + oxidized [electron-transfer flavoprotein] + H(+) = (2E)-docosenoyl-CoA + reduced [electron-transfer flavoprotein]</text>
        <dbReference type="Rhea" id="RHEA:47228"/>
        <dbReference type="Rhea" id="RHEA-COMP:10685"/>
        <dbReference type="Rhea" id="RHEA-COMP:10686"/>
        <dbReference type="ChEBI" id="CHEBI:15378"/>
        <dbReference type="ChEBI" id="CHEBI:57692"/>
        <dbReference type="ChEBI" id="CHEBI:58307"/>
        <dbReference type="ChEBI" id="CHEBI:65059"/>
        <dbReference type="ChEBI" id="CHEBI:74692"/>
    </reaction>
    <physiologicalReaction direction="left-to-right" evidence="21">
        <dbReference type="Rhea" id="RHEA:47229"/>
    </physiologicalReaction>
</comment>
<dbReference type="Pfam" id="PF00441">
    <property type="entry name" value="Acyl-CoA_dh_1"/>
    <property type="match status" value="2"/>
</dbReference>
<evidence type="ECO:0000256" key="11">
    <source>
        <dbReference type="ARBA" id="ARBA00022832"/>
    </source>
</evidence>
<dbReference type="Gene3D" id="1.20.140.10">
    <property type="entry name" value="Butyryl-CoA Dehydrogenase, subunit A, domain 3"/>
    <property type="match status" value="1"/>
</dbReference>
<name>A0A8C3ETT1_CORMO</name>
<dbReference type="Proteomes" id="UP000694553">
    <property type="component" value="Unassembled WGS sequence"/>
</dbReference>
<keyword evidence="14" id="KW-0443">Lipid metabolism</keyword>
<dbReference type="GO" id="GO:0042758">
    <property type="term" value="P:long-chain fatty acid catabolic process"/>
    <property type="evidence" value="ECO:0007669"/>
    <property type="project" value="InterPro"/>
</dbReference>
<evidence type="ECO:0000256" key="13">
    <source>
        <dbReference type="ARBA" id="ARBA00023002"/>
    </source>
</evidence>
<dbReference type="InterPro" id="IPR050741">
    <property type="entry name" value="Acyl-CoA_dehydrogenase"/>
</dbReference>
<comment type="catalytic activity">
    <reaction evidence="25">
        <text>octanoyl-CoA + oxidized [electron-transfer flavoprotein] + H(+) = (2E)-octenoyl-CoA + reduced [electron-transfer flavoprotein]</text>
        <dbReference type="Rhea" id="RHEA:48180"/>
        <dbReference type="Rhea" id="RHEA-COMP:10685"/>
        <dbReference type="Rhea" id="RHEA-COMP:10686"/>
        <dbReference type="ChEBI" id="CHEBI:15378"/>
        <dbReference type="ChEBI" id="CHEBI:57386"/>
        <dbReference type="ChEBI" id="CHEBI:57692"/>
        <dbReference type="ChEBI" id="CHEBI:58307"/>
        <dbReference type="ChEBI" id="CHEBI:62242"/>
    </reaction>
    <physiologicalReaction direction="left-to-right" evidence="25">
        <dbReference type="Rhea" id="RHEA:48181"/>
    </physiologicalReaction>
</comment>
<sequence>MAAWVLRLRGLLRVAGSRPFSAQPSPLQTEQHGTKRLEPSSAKTLTDIGIRRIFSSEHDIFRESARKFFQEEVLPFHTEWEKNGQVSRELWEKAGQQGLLGVAIAEKHGGIGADILSSAIVWEEQMYVNCTGPGFSLHSDIVMPYIANYGSEEQIKHFIPQMITGKCIGAIAMTEPGAGSDLQGIRTYAKKDGSDWILNGSKVFITNGWMSDVVIVVAVTDREARSPAHGISLFLVENGTKGFIKGRKLNKIGLKAQDTAELFFEDVRLPASALLGKENKGFYYLMAELPQERLLIADMALAGCEFMFEETRNYVKQRKAFGKTIAHLQLEVLITGSITPTCICLCLESWGLPVQTVQHKLAEIKTQICVARAFMDNCLQLHADKRLDSATASMAKYWCSDLQNSIATQCVQMHGGWGYMWEYPIAKAFVDARVQPIYGGTNEIMKELIARDIVSDK</sequence>
<dbReference type="InterPro" id="IPR006089">
    <property type="entry name" value="Acyl-CoA_DH_CS"/>
</dbReference>
<keyword evidence="32" id="KW-1185">Reference proteome</keyword>
<comment type="catalytic activity">
    <reaction evidence="28">
        <text>hexanoyl-CoA + oxidized [electron-transfer flavoprotein] + H(+) = (2E)-hexenoyl-CoA + reduced [electron-transfer flavoprotein]</text>
        <dbReference type="Rhea" id="RHEA:43464"/>
        <dbReference type="Rhea" id="RHEA-COMP:10685"/>
        <dbReference type="Rhea" id="RHEA-COMP:10686"/>
        <dbReference type="ChEBI" id="CHEBI:15378"/>
        <dbReference type="ChEBI" id="CHEBI:57692"/>
        <dbReference type="ChEBI" id="CHEBI:58307"/>
        <dbReference type="ChEBI" id="CHEBI:62077"/>
        <dbReference type="ChEBI" id="CHEBI:62620"/>
    </reaction>
    <physiologicalReaction direction="left-to-right" evidence="28">
        <dbReference type="Rhea" id="RHEA:43465"/>
    </physiologicalReaction>
</comment>
<keyword evidence="12" id="KW-0809">Transit peptide</keyword>
<evidence type="ECO:0000256" key="7">
    <source>
        <dbReference type="ARBA" id="ARBA00014123"/>
    </source>
</evidence>
<evidence type="ECO:0000256" key="17">
    <source>
        <dbReference type="ARBA" id="ARBA00047434"/>
    </source>
</evidence>
<dbReference type="InterPro" id="IPR036250">
    <property type="entry name" value="AcylCo_DH-like_C"/>
</dbReference>
<dbReference type="GO" id="GO:0004466">
    <property type="term" value="F:long-chain fatty acyl-CoA dehydrogenase activity"/>
    <property type="evidence" value="ECO:0007669"/>
    <property type="project" value="UniProtKB-EC"/>
</dbReference>
<evidence type="ECO:0000256" key="4">
    <source>
        <dbReference type="ARBA" id="ARBA00009347"/>
    </source>
</evidence>
<comment type="catalytic activity">
    <reaction evidence="17">
        <text>a long-chain 2,3-saturated fatty acyl-CoA + oxidized [electron-transfer flavoprotein] + H(+) = a long-chain (2E)-enoyl-CoA + reduced [electron-transfer flavoprotein]</text>
        <dbReference type="Rhea" id="RHEA:17721"/>
        <dbReference type="Rhea" id="RHEA-COMP:10685"/>
        <dbReference type="Rhea" id="RHEA-COMP:10686"/>
        <dbReference type="ChEBI" id="CHEBI:15378"/>
        <dbReference type="ChEBI" id="CHEBI:57692"/>
        <dbReference type="ChEBI" id="CHEBI:58307"/>
        <dbReference type="ChEBI" id="CHEBI:83721"/>
        <dbReference type="ChEBI" id="CHEBI:83727"/>
        <dbReference type="EC" id="1.3.8.8"/>
    </reaction>
    <physiologicalReaction direction="left-to-right" evidence="17">
        <dbReference type="Rhea" id="RHEA:17722"/>
    </physiologicalReaction>
</comment>
<dbReference type="InterPro" id="IPR009100">
    <property type="entry name" value="AcylCoA_DH/oxidase_NM_dom_sf"/>
</dbReference>
<dbReference type="PANTHER" id="PTHR48083:SF20">
    <property type="entry name" value="LONG-CHAIN SPECIFIC ACYL-COA DEHYDROGENASE, MITOCHONDRIAL"/>
    <property type="match status" value="1"/>
</dbReference>
<evidence type="ECO:0000256" key="14">
    <source>
        <dbReference type="ARBA" id="ARBA00023098"/>
    </source>
</evidence>
<dbReference type="InterPro" id="IPR006091">
    <property type="entry name" value="Acyl-CoA_Oxase/DH_mid-dom"/>
</dbReference>
<evidence type="ECO:0000256" key="23">
    <source>
        <dbReference type="ARBA" id="ARBA00048187"/>
    </source>
</evidence>
<dbReference type="SUPFAM" id="SSF56645">
    <property type="entry name" value="Acyl-CoA dehydrogenase NM domain-like"/>
    <property type="match status" value="1"/>
</dbReference>
<dbReference type="PROSITE" id="PS00073">
    <property type="entry name" value="ACYL_COA_DH_2"/>
    <property type="match status" value="1"/>
</dbReference>
<evidence type="ECO:0000256" key="8">
    <source>
        <dbReference type="ARBA" id="ARBA00022553"/>
    </source>
</evidence>
<dbReference type="SUPFAM" id="SSF47203">
    <property type="entry name" value="Acyl-CoA dehydrogenase C-terminal domain-like"/>
    <property type="match status" value="1"/>
</dbReference>
<evidence type="ECO:0000256" key="21">
    <source>
        <dbReference type="ARBA" id="ARBA00048020"/>
    </source>
</evidence>
<keyword evidence="11" id="KW-0276">Fatty acid metabolism</keyword>
<dbReference type="OMA" id="MWEYPVA"/>
<proteinExistence type="inferred from homology"/>
<evidence type="ECO:0000256" key="26">
    <source>
        <dbReference type="ARBA" id="ARBA00049038"/>
    </source>
</evidence>
<reference evidence="32" key="1">
    <citation type="submission" date="2019-10" db="EMBL/GenBank/DDBJ databases">
        <title>Corvus moneduloides (New Caledonian crow) genome, bCorMon1, primary haplotype.</title>
        <authorList>
            <person name="Rutz C."/>
            <person name="Fungtammasan C."/>
            <person name="Mountcastle J."/>
            <person name="Formenti G."/>
            <person name="Chow W."/>
            <person name="Howe K."/>
            <person name="Steele M.P."/>
            <person name="Fernandes J."/>
            <person name="Gilbert M.T.P."/>
            <person name="Fedrigo O."/>
            <person name="Jarvis E.D."/>
            <person name="Gemmell N."/>
        </authorList>
    </citation>
    <scope>NUCLEOTIDE SEQUENCE [LARGE SCALE GENOMIC DNA]</scope>
</reference>
<comment type="catalytic activity">
    <reaction evidence="27">
        <text>eicosanoyl-CoA + oxidized [electron-transfer flavoprotein] + H(+) = (2E)-eicosenoyl-CoA + reduced [electron-transfer flavoprotein]</text>
        <dbReference type="Rhea" id="RHEA:47236"/>
        <dbReference type="Rhea" id="RHEA-COMP:10685"/>
        <dbReference type="Rhea" id="RHEA-COMP:10686"/>
        <dbReference type="ChEBI" id="CHEBI:15378"/>
        <dbReference type="ChEBI" id="CHEBI:57380"/>
        <dbReference type="ChEBI" id="CHEBI:57692"/>
        <dbReference type="ChEBI" id="CHEBI:58307"/>
        <dbReference type="ChEBI" id="CHEBI:74691"/>
    </reaction>
    <physiologicalReaction direction="left-to-right" evidence="27">
        <dbReference type="Rhea" id="RHEA:47237"/>
    </physiologicalReaction>
</comment>
<keyword evidence="13 30" id="KW-0560">Oxidoreductase</keyword>
<evidence type="ECO:0000313" key="31">
    <source>
        <dbReference type="Ensembl" id="ENSCMUP00000026414.2"/>
    </source>
</evidence>
<comment type="subcellular location">
    <subcellularLocation>
        <location evidence="2">Mitochondrion matrix</location>
    </subcellularLocation>
</comment>
<dbReference type="PROSITE" id="PS00072">
    <property type="entry name" value="ACYL_COA_DH_1"/>
    <property type="match status" value="1"/>
</dbReference>
<keyword evidence="9 30" id="KW-0285">Flavoprotein</keyword>
<dbReference type="CDD" id="cd01160">
    <property type="entry name" value="LCAD"/>
    <property type="match status" value="1"/>
</dbReference>
<keyword evidence="10 30" id="KW-0274">FAD</keyword>
<evidence type="ECO:0000256" key="16">
    <source>
        <dbReference type="ARBA" id="ARBA00045155"/>
    </source>
</evidence>
<dbReference type="Pfam" id="PF02771">
    <property type="entry name" value="Acyl-CoA_dh_N"/>
    <property type="match status" value="1"/>
</dbReference>
<evidence type="ECO:0000256" key="27">
    <source>
        <dbReference type="ARBA" id="ARBA00049140"/>
    </source>
</evidence>
<reference evidence="31" key="3">
    <citation type="submission" date="2025-09" db="UniProtKB">
        <authorList>
            <consortium name="Ensembl"/>
        </authorList>
    </citation>
    <scope>IDENTIFICATION</scope>
</reference>
<dbReference type="FunFam" id="2.40.110.10:FF:000002">
    <property type="entry name" value="Acyl-CoA dehydrogenase fadE12"/>
    <property type="match status" value="1"/>
</dbReference>
<dbReference type="InterPro" id="IPR009075">
    <property type="entry name" value="AcylCo_DH/oxidase_C"/>
</dbReference>
<keyword evidence="8" id="KW-0597">Phosphoprotein</keyword>
<comment type="catalytic activity">
    <reaction evidence="24">
        <text>oxidized [electron-transfer flavoprotein] + (9Z)-octadecenoyl-CoA + H(+) = (2E,9Z)-octadecadienoyl-CoA + reduced [electron-transfer flavoprotein]</text>
        <dbReference type="Rhea" id="RHEA:47300"/>
        <dbReference type="Rhea" id="RHEA-COMP:10685"/>
        <dbReference type="Rhea" id="RHEA-COMP:10686"/>
        <dbReference type="ChEBI" id="CHEBI:15378"/>
        <dbReference type="ChEBI" id="CHEBI:57387"/>
        <dbReference type="ChEBI" id="CHEBI:57692"/>
        <dbReference type="ChEBI" id="CHEBI:58307"/>
        <dbReference type="ChEBI" id="CHEBI:77553"/>
    </reaction>
    <physiologicalReaction direction="left-to-right" evidence="24">
        <dbReference type="Rhea" id="RHEA:47301"/>
    </physiologicalReaction>
</comment>
<dbReference type="GO" id="GO:0019254">
    <property type="term" value="P:carnitine metabolic process, CoA-linked"/>
    <property type="evidence" value="ECO:0007669"/>
    <property type="project" value="TreeGrafter"/>
</dbReference>
<evidence type="ECO:0000256" key="24">
    <source>
        <dbReference type="ARBA" id="ARBA00048725"/>
    </source>
</evidence>
<protein>
    <recommendedName>
        <fullName evidence="7">Long-chain specific acyl-CoA dehydrogenase, mitochondrial</fullName>
        <ecNumber evidence="6">1.3.8.8</ecNumber>
    </recommendedName>
</protein>
<dbReference type="GO" id="GO:0005759">
    <property type="term" value="C:mitochondrial matrix"/>
    <property type="evidence" value="ECO:0007669"/>
    <property type="project" value="UniProtKB-SubCell"/>
</dbReference>
<comment type="catalytic activity">
    <reaction evidence="29">
        <text>octadecanoyl-CoA + oxidized [electron-transfer flavoprotein] + H(+) = (2E)-octadecenoyl-CoA + reduced [electron-transfer flavoprotein]</text>
        <dbReference type="Rhea" id="RHEA:47240"/>
        <dbReference type="Rhea" id="RHEA-COMP:10685"/>
        <dbReference type="Rhea" id="RHEA-COMP:10686"/>
        <dbReference type="ChEBI" id="CHEBI:15378"/>
        <dbReference type="ChEBI" id="CHEBI:57394"/>
        <dbReference type="ChEBI" id="CHEBI:57692"/>
        <dbReference type="ChEBI" id="CHEBI:58307"/>
        <dbReference type="ChEBI" id="CHEBI:71412"/>
    </reaction>
    <physiologicalReaction direction="left-to-right" evidence="29">
        <dbReference type="Rhea" id="RHEA:47241"/>
    </physiologicalReaction>
</comment>
<gene>
    <name evidence="31" type="primary">ACADL</name>
</gene>
<evidence type="ECO:0000313" key="32">
    <source>
        <dbReference type="Proteomes" id="UP000694553"/>
    </source>
</evidence>
<dbReference type="InterPro" id="IPR046373">
    <property type="entry name" value="Acyl-CoA_Oxase/DH_mid-dom_sf"/>
</dbReference>
<comment type="pathway">
    <text evidence="3">Lipid metabolism; mitochondrial fatty acid beta-oxidation.</text>
</comment>
<dbReference type="Pfam" id="PF02770">
    <property type="entry name" value="Acyl-CoA_dh_M"/>
    <property type="match status" value="1"/>
</dbReference>
<evidence type="ECO:0000256" key="18">
    <source>
        <dbReference type="ARBA" id="ARBA00047546"/>
    </source>
</evidence>